<evidence type="ECO:0000313" key="6">
    <source>
        <dbReference type="Proteomes" id="UP000253153"/>
    </source>
</evidence>
<dbReference type="Pfam" id="PF00120">
    <property type="entry name" value="Gln-synt_C"/>
    <property type="match status" value="1"/>
</dbReference>
<dbReference type="Proteomes" id="UP000253153">
    <property type="component" value="Unassembled WGS sequence"/>
</dbReference>
<dbReference type="OrthoDB" id="3364440at2759"/>
<evidence type="ECO:0000256" key="3">
    <source>
        <dbReference type="RuleBase" id="RU000384"/>
    </source>
</evidence>
<keyword evidence="1" id="KW-0436">Ligase</keyword>
<reference evidence="5 6" key="1">
    <citation type="submission" date="2018-06" db="EMBL/GenBank/DDBJ databases">
        <title>Fusarium incarnatum-equiseti species complex species 28.</title>
        <authorList>
            <person name="Gardiner D.M."/>
        </authorList>
    </citation>
    <scope>NUCLEOTIDE SEQUENCE [LARGE SCALE GENOMIC DNA]</scope>
    <source>
        <strain evidence="5 6">FIESC_28</strain>
    </source>
</reference>
<dbReference type="SUPFAM" id="SSF55931">
    <property type="entry name" value="Glutamine synthetase/guanido kinase"/>
    <property type="match status" value="1"/>
</dbReference>
<dbReference type="AlphaFoldDB" id="A0A366RXT1"/>
<feature type="domain" description="GS catalytic" evidence="4">
    <location>
        <begin position="123"/>
        <end position="446"/>
    </location>
</feature>
<evidence type="ECO:0000259" key="4">
    <source>
        <dbReference type="PROSITE" id="PS51987"/>
    </source>
</evidence>
<name>A0A366RXT1_9HYPO</name>
<dbReference type="SMART" id="SM01230">
    <property type="entry name" value="Gln-synt_C"/>
    <property type="match status" value="1"/>
</dbReference>
<dbReference type="PANTHER" id="PTHR43785:SF2">
    <property type="entry name" value="TYPE-1 GLUTAMINE SYNTHETASE 1"/>
    <property type="match status" value="1"/>
</dbReference>
<dbReference type="PANTHER" id="PTHR43785">
    <property type="entry name" value="GAMMA-GLUTAMYLPUTRESCINE SYNTHETASE"/>
    <property type="match status" value="1"/>
</dbReference>
<protein>
    <recommendedName>
        <fullName evidence="4">GS catalytic domain-containing protein</fullName>
    </recommendedName>
</protein>
<organism evidence="5 6">
    <name type="scientific">Fusarium coffeatum</name>
    <dbReference type="NCBI Taxonomy" id="231269"/>
    <lineage>
        <taxon>Eukaryota</taxon>
        <taxon>Fungi</taxon>
        <taxon>Dikarya</taxon>
        <taxon>Ascomycota</taxon>
        <taxon>Pezizomycotina</taxon>
        <taxon>Sordariomycetes</taxon>
        <taxon>Hypocreomycetidae</taxon>
        <taxon>Hypocreales</taxon>
        <taxon>Nectriaceae</taxon>
        <taxon>Fusarium</taxon>
        <taxon>Fusarium incarnatum-equiseti species complex</taxon>
    </lineage>
</organism>
<accession>A0A366RXT1</accession>
<comment type="caution">
    <text evidence="5">The sequence shown here is derived from an EMBL/GenBank/DDBJ whole genome shotgun (WGS) entry which is preliminary data.</text>
</comment>
<dbReference type="InterPro" id="IPR008146">
    <property type="entry name" value="Gln_synth_cat_dom"/>
</dbReference>
<dbReference type="RefSeq" id="XP_031017084.1">
    <property type="nucleotide sequence ID" value="XM_031158877.1"/>
</dbReference>
<evidence type="ECO:0000256" key="2">
    <source>
        <dbReference type="PROSITE-ProRule" id="PRU01331"/>
    </source>
</evidence>
<keyword evidence="6" id="KW-1185">Reference proteome</keyword>
<evidence type="ECO:0000256" key="1">
    <source>
        <dbReference type="ARBA" id="ARBA00022598"/>
    </source>
</evidence>
<sequence length="446" mass="49479">MFSRRSGSSMTSMASSSSAKQDFWSQHSPIKIVILQWVDICGVLRTRLVPVKTFKKIIETNGFLSCAPLDTCVTTTAEFIPKIMPYFIDSGKIWPDVSSLKVARRGSNSAVCFGNVAFQNTDARQNLKNLVEKAKKWEGLEFLVGMELEFCFLEPGTLDAAEAGSAGVAHTSKTLRSRIWPVINEVLTGLAEAGIEVEQSVKEYGQSAYEVALSPLPPVEAVDAYFYAVELIKNFAHAKKMVATFYPTPYEGETGQKSGQHIHISVTPTIKDKIWDPDAAMGGLLSHIPALMAIGMAQSDSYERVGVGKMCTGGIVGWGDNNRDMPVRRVTKNHWEVRVNDATSNPYAMVAGVMGALLDPKPLQIEAATKFTLFYSDEEKEKMGLTKLLPTSLEEALKELEIDWTWATRVLGQEYVEWFIALKKAEIETLGKMDVKQRRLLMLDLF</sequence>
<proteinExistence type="inferred from homology"/>
<evidence type="ECO:0000313" key="5">
    <source>
        <dbReference type="EMBL" id="RBR21887.1"/>
    </source>
</evidence>
<gene>
    <name evidence="5" type="ORF">FIESC28_04730</name>
</gene>
<dbReference type="EMBL" id="QKXC01000097">
    <property type="protein sequence ID" value="RBR21887.1"/>
    <property type="molecule type" value="Genomic_DNA"/>
</dbReference>
<dbReference type="Gene3D" id="3.30.590.10">
    <property type="entry name" value="Glutamine synthetase/guanido kinase, catalytic domain"/>
    <property type="match status" value="1"/>
</dbReference>
<comment type="similarity">
    <text evidence="2 3">Belongs to the glutamine synthetase family.</text>
</comment>
<dbReference type="InterPro" id="IPR014746">
    <property type="entry name" value="Gln_synth/guanido_kin_cat_dom"/>
</dbReference>
<dbReference type="GO" id="GO:0004356">
    <property type="term" value="F:glutamine synthetase activity"/>
    <property type="evidence" value="ECO:0007669"/>
    <property type="project" value="InterPro"/>
</dbReference>
<dbReference type="GeneID" id="41994173"/>
<dbReference type="PROSITE" id="PS51987">
    <property type="entry name" value="GS_CATALYTIC"/>
    <property type="match status" value="1"/>
</dbReference>